<accession>A0ABS8DFW5</accession>
<dbReference type="RefSeq" id="WP_066734277.1">
    <property type="nucleotide sequence ID" value="NZ_JAJCIQ010000003.1"/>
</dbReference>
<dbReference type="PANTHER" id="PTHR44196:SF1">
    <property type="entry name" value="DEHYDROGENASE_REDUCTASE SDR FAMILY MEMBER 7B"/>
    <property type="match status" value="1"/>
</dbReference>
<reference evidence="3 4" key="1">
    <citation type="submission" date="2021-10" db="EMBL/GenBank/DDBJ databases">
        <title>Collection of gut derived symbiotic bacterial strains cultured from healthy donors.</title>
        <authorList>
            <person name="Lin H."/>
            <person name="Littmann E."/>
            <person name="Kohout C."/>
            <person name="Pamer E.G."/>
        </authorList>
    </citation>
    <scope>NUCLEOTIDE SEQUENCE [LARGE SCALE GENOMIC DNA]</scope>
    <source>
        <strain evidence="3 4">DFI.1.165</strain>
    </source>
</reference>
<dbReference type="CDD" id="cd05233">
    <property type="entry name" value="SDR_c"/>
    <property type="match status" value="1"/>
</dbReference>
<dbReference type="EMBL" id="JAJCIS010000003">
    <property type="protein sequence ID" value="MCB7387313.1"/>
    <property type="molecule type" value="Genomic_DNA"/>
</dbReference>
<organism evidence="3 4">
    <name type="scientific">Bariatricus massiliensis</name>
    <dbReference type="NCBI Taxonomy" id="1745713"/>
    <lineage>
        <taxon>Bacteria</taxon>
        <taxon>Bacillati</taxon>
        <taxon>Bacillota</taxon>
        <taxon>Clostridia</taxon>
        <taxon>Lachnospirales</taxon>
        <taxon>Lachnospiraceae</taxon>
        <taxon>Bariatricus</taxon>
    </lineage>
</organism>
<dbReference type="InterPro" id="IPR036291">
    <property type="entry name" value="NAD(P)-bd_dom_sf"/>
</dbReference>
<dbReference type="Proteomes" id="UP001299546">
    <property type="component" value="Unassembled WGS sequence"/>
</dbReference>
<proteinExistence type="inferred from homology"/>
<dbReference type="PRINTS" id="PR00081">
    <property type="entry name" value="GDHRDH"/>
</dbReference>
<keyword evidence="4" id="KW-1185">Reference proteome</keyword>
<protein>
    <submittedName>
        <fullName evidence="3">SDR family NAD(P)-dependent oxidoreductase</fullName>
    </submittedName>
</protein>
<evidence type="ECO:0000313" key="3">
    <source>
        <dbReference type="EMBL" id="MCB7387313.1"/>
    </source>
</evidence>
<dbReference type="Pfam" id="PF00106">
    <property type="entry name" value="adh_short"/>
    <property type="match status" value="1"/>
</dbReference>
<name>A0ABS8DFW5_9FIRM</name>
<dbReference type="SUPFAM" id="SSF51735">
    <property type="entry name" value="NAD(P)-binding Rossmann-fold domains"/>
    <property type="match status" value="1"/>
</dbReference>
<evidence type="ECO:0000313" key="4">
    <source>
        <dbReference type="Proteomes" id="UP001299546"/>
    </source>
</evidence>
<comment type="similarity">
    <text evidence="1">Belongs to the short-chain dehydrogenases/reductases (SDR) family.</text>
</comment>
<evidence type="ECO:0000256" key="1">
    <source>
        <dbReference type="ARBA" id="ARBA00006484"/>
    </source>
</evidence>
<dbReference type="InterPro" id="IPR002347">
    <property type="entry name" value="SDR_fam"/>
</dbReference>
<keyword evidence="2" id="KW-0560">Oxidoreductase</keyword>
<comment type="caution">
    <text evidence="3">The sequence shown here is derived from an EMBL/GenBank/DDBJ whole genome shotgun (WGS) entry which is preliminary data.</text>
</comment>
<dbReference type="PANTHER" id="PTHR44196">
    <property type="entry name" value="DEHYDROGENASE/REDUCTASE SDR FAMILY MEMBER 7B"/>
    <property type="match status" value="1"/>
</dbReference>
<evidence type="ECO:0000256" key="2">
    <source>
        <dbReference type="ARBA" id="ARBA00023002"/>
    </source>
</evidence>
<dbReference type="Gene3D" id="3.40.50.720">
    <property type="entry name" value="NAD(P)-binding Rossmann-like Domain"/>
    <property type="match status" value="1"/>
</dbReference>
<gene>
    <name evidence="3" type="ORF">LIZ65_08425</name>
</gene>
<sequence length="393" mass="43464">MLIQNMVGDISTLTDKPVIITGGGGGIAQEAGIALAYLGAKVIIGEVDEKKGRTAEGMIAALFPDRARYIPLDLEKPDVIQHFCETVSAEYGTPYAIINNAAITPFDSIERLPLSDWDRSYQVHLRGPLQVIQFFLPKMVEKNQGVLVFTPSSGAVAYMGGYEVFKTAQVELANTLAAELEDTGLSVFSIGPGLVKTQTAMQGIEKVAPLMGISTDEFYHMNRENIVSAEEAGTAFAVSLLLAKKYHGQEIGGIQALIDAGIHEKSGEQISATFCEEGRILLTAIVQTFDEQNNGWKKRNVFERQWMLRDFKKHAGRSADEMANALHQYQIAYTEKDSEQLSGLSALLASLSGYYQHQLEMMQGYIKDSEKRQEYDSCIRGWLKDIETMKRMV</sequence>